<comment type="caution">
    <text evidence="8">The sequence shown here is derived from an EMBL/GenBank/DDBJ whole genome shotgun (WGS) entry which is preliminary data.</text>
</comment>
<evidence type="ECO:0000256" key="2">
    <source>
        <dbReference type="ARBA" id="ARBA00022475"/>
    </source>
</evidence>
<keyword evidence="2" id="KW-1003">Cell membrane</keyword>
<dbReference type="Pfam" id="PF09924">
    <property type="entry name" value="LPG_synthase_C"/>
    <property type="match status" value="1"/>
</dbReference>
<organism evidence="8 9">
    <name type="scientific">Eiseniibacteriota bacterium</name>
    <dbReference type="NCBI Taxonomy" id="2212470"/>
    <lineage>
        <taxon>Bacteria</taxon>
        <taxon>Candidatus Eiseniibacteriota</taxon>
    </lineage>
</organism>
<evidence type="ECO:0000256" key="4">
    <source>
        <dbReference type="ARBA" id="ARBA00022989"/>
    </source>
</evidence>
<evidence type="ECO:0000256" key="1">
    <source>
        <dbReference type="ARBA" id="ARBA00004651"/>
    </source>
</evidence>
<dbReference type="AlphaFoldDB" id="A0A849SKZ9"/>
<evidence type="ECO:0000256" key="6">
    <source>
        <dbReference type="SAM" id="Phobius"/>
    </source>
</evidence>
<proteinExistence type="predicted"/>
<dbReference type="GO" id="GO:0016755">
    <property type="term" value="F:aminoacyltransferase activity"/>
    <property type="evidence" value="ECO:0007669"/>
    <property type="project" value="TreeGrafter"/>
</dbReference>
<feature type="transmembrane region" description="Helical" evidence="6">
    <location>
        <begin position="95"/>
        <end position="115"/>
    </location>
</feature>
<keyword evidence="4 6" id="KW-1133">Transmembrane helix</keyword>
<dbReference type="PANTHER" id="PTHR34697">
    <property type="entry name" value="PHOSPHATIDYLGLYCEROL LYSYLTRANSFERASE"/>
    <property type="match status" value="1"/>
</dbReference>
<accession>A0A849SKZ9</accession>
<evidence type="ECO:0000256" key="5">
    <source>
        <dbReference type="ARBA" id="ARBA00023136"/>
    </source>
</evidence>
<evidence type="ECO:0000313" key="8">
    <source>
        <dbReference type="EMBL" id="NOT35266.1"/>
    </source>
</evidence>
<reference evidence="8 9" key="1">
    <citation type="submission" date="2020-04" db="EMBL/GenBank/DDBJ databases">
        <title>Metagenomic profiling of ammonia- and methane-oxidizing microorganisms in a Dutch drinking water treatment plant.</title>
        <authorList>
            <person name="Poghosyan L."/>
            <person name="Leucker S."/>
        </authorList>
    </citation>
    <scope>NUCLEOTIDE SEQUENCE [LARGE SCALE GENOMIC DNA]</scope>
    <source>
        <strain evidence="8">S-RSF-IL-03</strain>
    </source>
</reference>
<sequence>MNRDELLPHPLIERGHDLRASSSHLTARLLMAFALAAMGVVNLASAWLSHPPDRLVAIARLVPTGVLDTSRTFTLLAGTLMLVTAWGLRQGKRRAFVIALLLCAISVPVNVLKALDVEEAVVATGLMVALALQADAFRVRSRAPSVAIVRSGAVWGALALLAYMLVGSWIAGRVFGVEPSIGRAFADAAHQMFGIGGPVTLLPDTLTPNAHRVLNWYLGSLPDLTLVWTAATLLALLGPATHRKRHRDDAALARELFDRHGESPLAWFAVMDTQADYFFSRNRRAVLAYRHESDVALILGDPIGPADELPSLLTDFAAHCADGGWALAVFQARPEWLPLYRSLGWRALHIGEEPVLWTREFSLAGGAIGSVRRSARKASEAGVETQLFRPGERPFDVRHAPTGWNAELRAISAQWLAHHAGAEKSLGMGRFSEAELAEVWTAIAWNPTLGRVEAFLTWVPVPARGGWALDLMRRRADSVSGVMELLVVRTMEAAVSHGDQMLSLSLSALAKVEACASGAEGAESSPRRAAPDPERERLLEHLARFYDFKGLFEWKRKFDPRFEERFLVYPHPLALPAITLALVRAQSPGGLRAYALALFERKPAAA</sequence>
<feature type="domain" description="Phosphatidylglycerol lysyltransferase C-terminal" evidence="7">
    <location>
        <begin position="254"/>
        <end position="569"/>
    </location>
</feature>
<dbReference type="GO" id="GO:0005886">
    <property type="term" value="C:plasma membrane"/>
    <property type="evidence" value="ECO:0007669"/>
    <property type="project" value="UniProtKB-SubCell"/>
</dbReference>
<protein>
    <submittedName>
        <fullName evidence="8">DUF2156 domain-containing protein</fullName>
    </submittedName>
</protein>
<keyword evidence="5 6" id="KW-0472">Membrane</keyword>
<dbReference type="InterPro" id="IPR051211">
    <property type="entry name" value="PG_lysyltransferase"/>
</dbReference>
<dbReference type="EMBL" id="JABFRW010000184">
    <property type="protein sequence ID" value="NOT35266.1"/>
    <property type="molecule type" value="Genomic_DNA"/>
</dbReference>
<keyword evidence="3 6" id="KW-0812">Transmembrane</keyword>
<dbReference type="GO" id="GO:0055091">
    <property type="term" value="P:phospholipid homeostasis"/>
    <property type="evidence" value="ECO:0007669"/>
    <property type="project" value="TreeGrafter"/>
</dbReference>
<dbReference type="Proteomes" id="UP000580839">
    <property type="component" value="Unassembled WGS sequence"/>
</dbReference>
<feature type="transmembrane region" description="Helical" evidence="6">
    <location>
        <begin position="29"/>
        <end position="49"/>
    </location>
</feature>
<evidence type="ECO:0000256" key="3">
    <source>
        <dbReference type="ARBA" id="ARBA00022692"/>
    </source>
</evidence>
<feature type="transmembrane region" description="Helical" evidence="6">
    <location>
        <begin position="69"/>
        <end position="88"/>
    </location>
</feature>
<evidence type="ECO:0000259" key="7">
    <source>
        <dbReference type="Pfam" id="PF09924"/>
    </source>
</evidence>
<dbReference type="InterPro" id="IPR024320">
    <property type="entry name" value="LPG_synthase_C"/>
</dbReference>
<comment type="subcellular location">
    <subcellularLocation>
        <location evidence="1">Cell membrane</location>
        <topology evidence="1">Multi-pass membrane protein</topology>
    </subcellularLocation>
</comment>
<evidence type="ECO:0000313" key="9">
    <source>
        <dbReference type="Proteomes" id="UP000580839"/>
    </source>
</evidence>
<gene>
    <name evidence="8" type="ORF">HOP12_14070</name>
</gene>
<feature type="transmembrane region" description="Helical" evidence="6">
    <location>
        <begin position="152"/>
        <end position="171"/>
    </location>
</feature>
<feature type="transmembrane region" description="Helical" evidence="6">
    <location>
        <begin position="121"/>
        <end position="140"/>
    </location>
</feature>
<dbReference type="PANTHER" id="PTHR34697:SF2">
    <property type="entry name" value="PHOSPHATIDYLGLYCEROL LYSYLTRANSFERASE"/>
    <property type="match status" value="1"/>
</dbReference>
<name>A0A849SKZ9_UNCEI</name>